<keyword evidence="4" id="KW-0645">Protease</keyword>
<evidence type="ECO:0000313" key="7">
    <source>
        <dbReference type="Proteomes" id="UP001221217"/>
    </source>
</evidence>
<keyword evidence="4" id="KW-1133">Transmembrane helix</keyword>
<evidence type="ECO:0000256" key="1">
    <source>
        <dbReference type="ARBA" id="ARBA00009370"/>
    </source>
</evidence>
<dbReference type="GO" id="GO:0009003">
    <property type="term" value="F:signal peptidase activity"/>
    <property type="evidence" value="ECO:0007669"/>
    <property type="project" value="UniProtKB-EC"/>
</dbReference>
<accession>A0AAJ1IM09</accession>
<comment type="caution">
    <text evidence="6">The sequence shown here is derived from an EMBL/GenBank/DDBJ whole genome shotgun (WGS) entry which is preliminary data.</text>
</comment>
<sequence length="324" mass="37923">MNSFSDNVQFKTEQFLGWRKRRRRIKKEKEKQKNPVVDWIEAFLWAAVVVLLLNQYLFQAYTIPTPSMVDTLQIKDRLFVNKMIFGPELVPGQFKTSTGRIPYRNEIIIFESPTYLSKGPVFDVAQRLIYMITFSLVDIDRDQNGDPKPHFLIKRSMAHAGDQIRLIDGEVELKPAGYTEWIQESDFKPLVDKDYVTKRMIGKENYTAIRASAFIDAADYAGIETNAVWNDEYNSLNTPYTDMYSWSGYRYQAMYEINPHLHQYGAAWRKTDSGWFIPEGWIFPMGDNRDNSRDGRYFGPVNLDNVLGKASFIYWPLNRIRKIK</sequence>
<keyword evidence="4" id="KW-0812">Transmembrane</keyword>
<comment type="similarity">
    <text evidence="1 4">Belongs to the peptidase S26 family.</text>
</comment>
<dbReference type="Gene3D" id="2.10.109.10">
    <property type="entry name" value="Umud Fragment, subunit A"/>
    <property type="match status" value="1"/>
</dbReference>
<dbReference type="GO" id="GO:0016020">
    <property type="term" value="C:membrane"/>
    <property type="evidence" value="ECO:0007669"/>
    <property type="project" value="UniProtKB-SubCell"/>
</dbReference>
<dbReference type="EC" id="3.4.21.89" evidence="4"/>
<comment type="catalytic activity">
    <reaction evidence="4">
        <text>Cleavage of hydrophobic, N-terminal signal or leader sequences from secreted and periplasmic proteins.</text>
        <dbReference type="EC" id="3.4.21.89"/>
    </reaction>
</comment>
<name>A0AAJ1IM09_9SPIO</name>
<protein>
    <recommendedName>
        <fullName evidence="2 4">Signal peptidase I</fullName>
        <ecNumber evidence="4">3.4.21.89</ecNumber>
    </recommendedName>
</protein>
<proteinExistence type="inferred from homology"/>
<dbReference type="EMBL" id="JAQQAL010000052">
    <property type="protein sequence ID" value="MDC7228651.1"/>
    <property type="molecule type" value="Genomic_DNA"/>
</dbReference>
<reference evidence="6 7" key="1">
    <citation type="submission" date="2022-12" db="EMBL/GenBank/DDBJ databases">
        <title>Metagenome assembled genome from gulf of manar.</title>
        <authorList>
            <person name="Kohli P."/>
            <person name="Pk S."/>
            <person name="Venkata Ramana C."/>
            <person name="Sasikala C."/>
        </authorList>
    </citation>
    <scope>NUCLEOTIDE SEQUENCE [LARGE SCALE GENOMIC DNA]</scope>
    <source>
        <strain evidence="6">JB008</strain>
    </source>
</reference>
<dbReference type="NCBIfam" id="TIGR02227">
    <property type="entry name" value="sigpep_I_bact"/>
    <property type="match status" value="1"/>
</dbReference>
<dbReference type="Proteomes" id="UP001221217">
    <property type="component" value="Unassembled WGS sequence"/>
</dbReference>
<feature type="active site" evidence="3">
    <location>
        <position position="67"/>
    </location>
</feature>
<dbReference type="SUPFAM" id="SSF51306">
    <property type="entry name" value="LexA/Signal peptidase"/>
    <property type="match status" value="1"/>
</dbReference>
<dbReference type="PANTHER" id="PTHR43390">
    <property type="entry name" value="SIGNAL PEPTIDASE I"/>
    <property type="match status" value="1"/>
</dbReference>
<organism evidence="6 7">
    <name type="scientific">Candidatus Thalassospirochaeta sargassi</name>
    <dbReference type="NCBI Taxonomy" id="3119039"/>
    <lineage>
        <taxon>Bacteria</taxon>
        <taxon>Pseudomonadati</taxon>
        <taxon>Spirochaetota</taxon>
        <taxon>Spirochaetia</taxon>
        <taxon>Spirochaetales</taxon>
        <taxon>Spirochaetaceae</taxon>
        <taxon>Candidatus Thalassospirochaeta</taxon>
    </lineage>
</organism>
<comment type="subcellular location">
    <subcellularLocation>
        <location evidence="4">Membrane</location>
        <topology evidence="4">Single-pass type II membrane protein</topology>
    </subcellularLocation>
</comment>
<dbReference type="PANTHER" id="PTHR43390:SF1">
    <property type="entry name" value="CHLOROPLAST PROCESSING PEPTIDASE"/>
    <property type="match status" value="1"/>
</dbReference>
<keyword evidence="4" id="KW-0472">Membrane</keyword>
<evidence type="ECO:0000259" key="5">
    <source>
        <dbReference type="Pfam" id="PF10502"/>
    </source>
</evidence>
<gene>
    <name evidence="6" type="primary">lepB</name>
    <name evidence="6" type="ORF">PQJ61_17955</name>
</gene>
<dbReference type="GO" id="GO:0006465">
    <property type="term" value="P:signal peptide processing"/>
    <property type="evidence" value="ECO:0007669"/>
    <property type="project" value="InterPro"/>
</dbReference>
<dbReference type="Pfam" id="PF10502">
    <property type="entry name" value="Peptidase_S26"/>
    <property type="match status" value="1"/>
</dbReference>
<dbReference type="CDD" id="cd06530">
    <property type="entry name" value="S26_SPase_I"/>
    <property type="match status" value="2"/>
</dbReference>
<dbReference type="InterPro" id="IPR036286">
    <property type="entry name" value="LexA/Signal_pep-like_sf"/>
</dbReference>
<dbReference type="AlphaFoldDB" id="A0AAJ1IM09"/>
<evidence type="ECO:0000256" key="4">
    <source>
        <dbReference type="RuleBase" id="RU362042"/>
    </source>
</evidence>
<dbReference type="InterPro" id="IPR000223">
    <property type="entry name" value="Pept_S26A_signal_pept_1"/>
</dbReference>
<dbReference type="InterPro" id="IPR019533">
    <property type="entry name" value="Peptidase_S26"/>
</dbReference>
<feature type="active site" evidence="3">
    <location>
        <position position="154"/>
    </location>
</feature>
<evidence type="ECO:0000313" key="6">
    <source>
        <dbReference type="EMBL" id="MDC7228651.1"/>
    </source>
</evidence>
<evidence type="ECO:0000256" key="2">
    <source>
        <dbReference type="ARBA" id="ARBA00019232"/>
    </source>
</evidence>
<feature type="transmembrane region" description="Helical" evidence="4">
    <location>
        <begin position="36"/>
        <end position="58"/>
    </location>
</feature>
<dbReference type="PRINTS" id="PR00727">
    <property type="entry name" value="LEADERPTASE"/>
</dbReference>
<keyword evidence="4 6" id="KW-0378">Hydrolase</keyword>
<feature type="domain" description="Peptidase S26" evidence="5">
    <location>
        <begin position="37"/>
        <end position="315"/>
    </location>
</feature>
<dbReference type="GO" id="GO:0004252">
    <property type="term" value="F:serine-type endopeptidase activity"/>
    <property type="evidence" value="ECO:0007669"/>
    <property type="project" value="InterPro"/>
</dbReference>
<evidence type="ECO:0000256" key="3">
    <source>
        <dbReference type="PIRSR" id="PIRSR600223-1"/>
    </source>
</evidence>